<reference evidence="8" key="1">
    <citation type="submission" date="2015-09" db="EMBL/GenBank/DDBJ databases">
        <authorList>
            <consortium name="Pathogen Informatics"/>
        </authorList>
    </citation>
    <scope>NUCLEOTIDE SEQUENCE [LARGE SCALE GENOMIC DNA]</scope>
    <source>
        <strain evidence="8">Lake Konstanz</strain>
    </source>
</reference>
<evidence type="ECO:0000313" key="7">
    <source>
        <dbReference type="EMBL" id="CUG82257.1"/>
    </source>
</evidence>
<dbReference type="GO" id="GO:0008270">
    <property type="term" value="F:zinc ion binding"/>
    <property type="evidence" value="ECO:0007669"/>
    <property type="project" value="UniProtKB-KW"/>
</dbReference>
<comment type="subcellular location">
    <subcellularLocation>
        <location evidence="1">Nucleus</location>
    </subcellularLocation>
</comment>
<evidence type="ECO:0000256" key="5">
    <source>
        <dbReference type="ARBA" id="ARBA00023242"/>
    </source>
</evidence>
<dbReference type="SMART" id="SM00451">
    <property type="entry name" value="ZnF_U1"/>
    <property type="match status" value="1"/>
</dbReference>
<evidence type="ECO:0000256" key="4">
    <source>
        <dbReference type="ARBA" id="ARBA00022833"/>
    </source>
</evidence>
<dbReference type="PROSITE" id="PS50171">
    <property type="entry name" value="ZF_MATRIN"/>
    <property type="match status" value="1"/>
</dbReference>
<gene>
    <name evidence="7" type="ORF">BSAL_87020</name>
</gene>
<keyword evidence="2" id="KW-0479">Metal-binding</keyword>
<keyword evidence="3" id="KW-0863">Zinc-finger</keyword>
<dbReference type="GO" id="GO:0003676">
    <property type="term" value="F:nucleic acid binding"/>
    <property type="evidence" value="ECO:0007669"/>
    <property type="project" value="InterPro"/>
</dbReference>
<dbReference type="OrthoDB" id="248409at2759"/>
<dbReference type="SUPFAM" id="SSF57667">
    <property type="entry name" value="beta-beta-alpha zinc fingers"/>
    <property type="match status" value="1"/>
</dbReference>
<dbReference type="GO" id="GO:0005634">
    <property type="term" value="C:nucleus"/>
    <property type="evidence" value="ECO:0007669"/>
    <property type="project" value="UniProtKB-SubCell"/>
</dbReference>
<dbReference type="PROSITE" id="PS00028">
    <property type="entry name" value="ZINC_FINGER_C2H2_1"/>
    <property type="match status" value="1"/>
</dbReference>
<dbReference type="EMBL" id="CYKH01001076">
    <property type="protein sequence ID" value="CUG82257.1"/>
    <property type="molecule type" value="Genomic_DNA"/>
</dbReference>
<dbReference type="Proteomes" id="UP000051952">
    <property type="component" value="Unassembled WGS sequence"/>
</dbReference>
<keyword evidence="8" id="KW-1185">Reference proteome</keyword>
<keyword evidence="5" id="KW-0539">Nucleus</keyword>
<dbReference type="InterPro" id="IPR000690">
    <property type="entry name" value="Matrin/U1-C_Znf_C2H2"/>
</dbReference>
<dbReference type="InterPro" id="IPR013087">
    <property type="entry name" value="Znf_C2H2_type"/>
</dbReference>
<evidence type="ECO:0000256" key="2">
    <source>
        <dbReference type="ARBA" id="ARBA00022723"/>
    </source>
</evidence>
<dbReference type="AlphaFoldDB" id="A0A0S4J4J0"/>
<dbReference type="InterPro" id="IPR003604">
    <property type="entry name" value="Matrin/U1-like-C_Znf_C2H2"/>
</dbReference>
<evidence type="ECO:0000256" key="1">
    <source>
        <dbReference type="ARBA" id="ARBA00004123"/>
    </source>
</evidence>
<dbReference type="VEuPathDB" id="TriTrypDB:BSAL_87020"/>
<keyword evidence="4" id="KW-0862">Zinc</keyword>
<sequence>METVIEINGRRATVITTDEAAKSVAASSSSAVVSSSPSSSTAAKKKNVAGAYHCSLCDAYFWDSAAVATHRASRRHRENTGELARERMKYKPDAEVTVEDVMELVERKRREKCSELLQTEVRPVSLSSLLVSVGAGKRPRSSTDGA</sequence>
<dbReference type="Gene3D" id="3.30.160.60">
    <property type="entry name" value="Classic Zinc Finger"/>
    <property type="match status" value="1"/>
</dbReference>
<evidence type="ECO:0000313" key="8">
    <source>
        <dbReference type="Proteomes" id="UP000051952"/>
    </source>
</evidence>
<protein>
    <recommendedName>
        <fullName evidence="6">Matrin-type domain-containing protein</fullName>
    </recommendedName>
</protein>
<organism evidence="7 8">
    <name type="scientific">Bodo saltans</name>
    <name type="common">Flagellated protozoan</name>
    <dbReference type="NCBI Taxonomy" id="75058"/>
    <lineage>
        <taxon>Eukaryota</taxon>
        <taxon>Discoba</taxon>
        <taxon>Euglenozoa</taxon>
        <taxon>Kinetoplastea</taxon>
        <taxon>Metakinetoplastina</taxon>
        <taxon>Eubodonida</taxon>
        <taxon>Bodonidae</taxon>
        <taxon>Bodo</taxon>
    </lineage>
</organism>
<evidence type="ECO:0000259" key="6">
    <source>
        <dbReference type="PROSITE" id="PS50171"/>
    </source>
</evidence>
<accession>A0A0S4J4J0</accession>
<proteinExistence type="predicted"/>
<name>A0A0S4J4J0_BODSA</name>
<feature type="domain" description="Matrin-type" evidence="6">
    <location>
        <begin position="52"/>
        <end position="82"/>
    </location>
</feature>
<evidence type="ECO:0000256" key="3">
    <source>
        <dbReference type="ARBA" id="ARBA00022771"/>
    </source>
</evidence>
<dbReference type="InterPro" id="IPR036236">
    <property type="entry name" value="Znf_C2H2_sf"/>
</dbReference>